<reference evidence="6" key="1">
    <citation type="submission" date="2021-11" db="EMBL/GenBank/DDBJ databases">
        <title>A Novel Adlercreutzia Species, isolated from a Allomyrina dichotoma larva feces.</title>
        <authorList>
            <person name="Suh M.K."/>
        </authorList>
    </citation>
    <scope>NUCLEOTIDE SEQUENCE</scope>
    <source>
        <strain evidence="6">JBNU-10</strain>
    </source>
</reference>
<keyword evidence="7" id="KW-1185">Reference proteome</keyword>
<evidence type="ECO:0000256" key="1">
    <source>
        <dbReference type="ARBA" id="ARBA00009437"/>
    </source>
</evidence>
<dbReference type="Proteomes" id="UP001430755">
    <property type="component" value="Unassembled WGS sequence"/>
</dbReference>
<evidence type="ECO:0000256" key="4">
    <source>
        <dbReference type="ARBA" id="ARBA00023163"/>
    </source>
</evidence>
<keyword evidence="4" id="KW-0804">Transcription</keyword>
<keyword evidence="2" id="KW-0805">Transcription regulation</keyword>
<comment type="similarity">
    <text evidence="1">Belongs to the LysR transcriptional regulatory family.</text>
</comment>
<dbReference type="SUPFAM" id="SSF53850">
    <property type="entry name" value="Periplasmic binding protein-like II"/>
    <property type="match status" value="1"/>
</dbReference>
<dbReference type="InterPro" id="IPR000847">
    <property type="entry name" value="LysR_HTH_N"/>
</dbReference>
<dbReference type="PANTHER" id="PTHR30419">
    <property type="entry name" value="HTH-TYPE TRANSCRIPTIONAL REGULATOR YBHD"/>
    <property type="match status" value="1"/>
</dbReference>
<dbReference type="InterPro" id="IPR036390">
    <property type="entry name" value="WH_DNA-bd_sf"/>
</dbReference>
<evidence type="ECO:0000256" key="2">
    <source>
        <dbReference type="ARBA" id="ARBA00023015"/>
    </source>
</evidence>
<dbReference type="InterPro" id="IPR050950">
    <property type="entry name" value="HTH-type_LysR_regulators"/>
</dbReference>
<dbReference type="CDD" id="cd05466">
    <property type="entry name" value="PBP2_LTTR_substrate"/>
    <property type="match status" value="1"/>
</dbReference>
<accession>A0ABS9WED0</accession>
<organism evidence="6 7">
    <name type="scientific">Adlercreutzia faecimuris</name>
    <dbReference type="NCBI Taxonomy" id="2897341"/>
    <lineage>
        <taxon>Bacteria</taxon>
        <taxon>Bacillati</taxon>
        <taxon>Actinomycetota</taxon>
        <taxon>Coriobacteriia</taxon>
        <taxon>Eggerthellales</taxon>
        <taxon>Eggerthellaceae</taxon>
        <taxon>Adlercreutzia</taxon>
    </lineage>
</organism>
<keyword evidence="3" id="KW-0238">DNA-binding</keyword>
<dbReference type="InterPro" id="IPR036388">
    <property type="entry name" value="WH-like_DNA-bd_sf"/>
</dbReference>
<evidence type="ECO:0000256" key="3">
    <source>
        <dbReference type="ARBA" id="ARBA00023125"/>
    </source>
</evidence>
<comment type="caution">
    <text evidence="6">The sequence shown here is derived from an EMBL/GenBank/DDBJ whole genome shotgun (WGS) entry which is preliminary data.</text>
</comment>
<dbReference type="EMBL" id="JAJMLW010000001">
    <property type="protein sequence ID" value="MCI2241225.1"/>
    <property type="molecule type" value="Genomic_DNA"/>
</dbReference>
<dbReference type="Pfam" id="PF03466">
    <property type="entry name" value="LysR_substrate"/>
    <property type="match status" value="1"/>
</dbReference>
<dbReference type="SUPFAM" id="SSF46785">
    <property type="entry name" value="Winged helix' DNA-binding domain"/>
    <property type="match status" value="1"/>
</dbReference>
<dbReference type="PROSITE" id="PS50931">
    <property type="entry name" value="HTH_LYSR"/>
    <property type="match status" value="1"/>
</dbReference>
<dbReference type="RefSeq" id="WP_242163174.1">
    <property type="nucleotide sequence ID" value="NZ_JAJMLW010000001.1"/>
</dbReference>
<dbReference type="Gene3D" id="1.10.10.10">
    <property type="entry name" value="Winged helix-like DNA-binding domain superfamily/Winged helix DNA-binding domain"/>
    <property type="match status" value="1"/>
</dbReference>
<dbReference type="InterPro" id="IPR005119">
    <property type="entry name" value="LysR_subst-bd"/>
</dbReference>
<name>A0ABS9WED0_9ACTN</name>
<dbReference type="PRINTS" id="PR00039">
    <property type="entry name" value="HTHLYSR"/>
</dbReference>
<feature type="domain" description="HTH lysR-type" evidence="5">
    <location>
        <begin position="1"/>
        <end position="57"/>
    </location>
</feature>
<evidence type="ECO:0000259" key="5">
    <source>
        <dbReference type="PROSITE" id="PS50931"/>
    </source>
</evidence>
<dbReference type="Gene3D" id="3.40.190.290">
    <property type="match status" value="1"/>
</dbReference>
<dbReference type="Pfam" id="PF00126">
    <property type="entry name" value="HTH_1"/>
    <property type="match status" value="1"/>
</dbReference>
<protein>
    <submittedName>
        <fullName evidence="6">LysR family transcriptional regulator</fullName>
    </submittedName>
</protein>
<sequence>MTLESWDWFVQLAQSGTFTRASEELQVSQQTLSSRLAALERELDAKLVVRSNPLALTRSGETFLAYALEQRDARVRMLRQLGETSIGGAGVLKVGISNVRSRILLPHILRQFHRSLPGVAVRVFEGANEDLVRLAESNEADVVIARLDGATVDVDVHPLYEEEVVLVATPAVLGEALGVAPGEAASAAREAGLAGLGRCPMLLEPVDDISGRIAHAELRRAGVRPRVLVESNDMLTLLRLANDGLGAAFCPTMVLDEMPELTDALVPVALSAAARYRISLGTPAGVEPWNARAVFEDIAGTLFGA</sequence>
<evidence type="ECO:0000313" key="6">
    <source>
        <dbReference type="EMBL" id="MCI2241225.1"/>
    </source>
</evidence>
<proteinExistence type="inferred from homology"/>
<gene>
    <name evidence="6" type="ORF">LPT13_02515</name>
</gene>
<evidence type="ECO:0000313" key="7">
    <source>
        <dbReference type="Proteomes" id="UP001430755"/>
    </source>
</evidence>